<dbReference type="EMBL" id="PUHW01000468">
    <property type="protein sequence ID" value="KAG0686521.1"/>
    <property type="molecule type" value="Genomic_DNA"/>
</dbReference>
<accession>A0A9P7BD54</accession>
<comment type="caution">
    <text evidence="1">The sequence shown here is derived from an EMBL/GenBank/DDBJ whole genome shotgun (WGS) entry which is preliminary data.</text>
</comment>
<keyword evidence="2" id="KW-1185">Reference proteome</keyword>
<reference evidence="1" key="1">
    <citation type="submission" date="2020-11" db="EMBL/GenBank/DDBJ databases">
        <title>Kefir isolates.</title>
        <authorList>
            <person name="Marcisauskas S."/>
            <person name="Kim Y."/>
            <person name="Blasche S."/>
        </authorList>
    </citation>
    <scope>NUCLEOTIDE SEQUENCE</scope>
    <source>
        <strain evidence="1">Olga-1</strain>
    </source>
</reference>
<organism evidence="1 2">
    <name type="scientific">Pichia californica</name>
    <dbReference type="NCBI Taxonomy" id="460514"/>
    <lineage>
        <taxon>Eukaryota</taxon>
        <taxon>Fungi</taxon>
        <taxon>Dikarya</taxon>
        <taxon>Ascomycota</taxon>
        <taxon>Saccharomycotina</taxon>
        <taxon>Pichiomycetes</taxon>
        <taxon>Pichiales</taxon>
        <taxon>Pichiaceae</taxon>
        <taxon>Pichia</taxon>
    </lineage>
</organism>
<protein>
    <submittedName>
        <fullName evidence="1">Uncharacterized protein</fullName>
    </submittedName>
</protein>
<gene>
    <name evidence="1" type="ORF">C6P40_003883</name>
</gene>
<proteinExistence type="predicted"/>
<sequence length="299" mass="34863">MRCKLETYELKQKLYESIYEKNETCVSKLHDNICESLQEFQNNMEVLISNESAKLIQRLITLQNRTSDAHLKLTRLKEPYKNIVKKSSRISKSLVKQTKKLSNRAKIEEKVKNGAENSDLIKVLTLMSKKNLDDENIKQESDERDSLIIRLPLLKANVLRENITEEKISQNQTEHNAKNQDTTYVTKYVIDEAQDQTDINDDDDNGNDNYHHEWETDEFESLSNKNQWVNLETQNKEKAINNYTDITNKGVNSDHKKHREISNTSITEKEQLPLESCLGSSEELTDYAEDETVYENPIF</sequence>
<name>A0A9P7BD54_9ASCO</name>
<evidence type="ECO:0000313" key="2">
    <source>
        <dbReference type="Proteomes" id="UP000697127"/>
    </source>
</evidence>
<dbReference type="Proteomes" id="UP000697127">
    <property type="component" value="Unassembled WGS sequence"/>
</dbReference>
<dbReference type="AlphaFoldDB" id="A0A9P7BD54"/>
<evidence type="ECO:0000313" key="1">
    <source>
        <dbReference type="EMBL" id="KAG0686521.1"/>
    </source>
</evidence>